<dbReference type="PROSITE" id="PS00470">
    <property type="entry name" value="IDH_IMDH"/>
    <property type="match status" value="1"/>
</dbReference>
<evidence type="ECO:0000256" key="1">
    <source>
        <dbReference type="ARBA" id="ARBA00007769"/>
    </source>
</evidence>
<dbReference type="SMART" id="SM01329">
    <property type="entry name" value="Iso_dh"/>
    <property type="match status" value="1"/>
</dbReference>
<dbReference type="PANTHER" id="PTHR11835:SF34">
    <property type="entry name" value="ISOCITRATE DEHYDROGENASE [NAD] SUBUNIT ALPHA, MITOCHONDRIAL"/>
    <property type="match status" value="1"/>
</dbReference>
<evidence type="ECO:0000313" key="5">
    <source>
        <dbReference type="Proteomes" id="UP000634308"/>
    </source>
</evidence>
<dbReference type="EMBL" id="BMQM01000002">
    <property type="protein sequence ID" value="GGR47972.1"/>
    <property type="molecule type" value="Genomic_DNA"/>
</dbReference>
<keyword evidence="5" id="KW-1185">Reference proteome</keyword>
<organism evidence="4 5">
    <name type="scientific">Deinococcus seoulensis</name>
    <dbReference type="NCBI Taxonomy" id="1837379"/>
    <lineage>
        <taxon>Bacteria</taxon>
        <taxon>Thermotogati</taxon>
        <taxon>Deinococcota</taxon>
        <taxon>Deinococci</taxon>
        <taxon>Deinococcales</taxon>
        <taxon>Deinococcaceae</taxon>
        <taxon>Deinococcus</taxon>
    </lineage>
</organism>
<feature type="domain" description="Isopropylmalate dehydrogenase-like" evidence="3">
    <location>
        <begin position="8"/>
        <end position="331"/>
    </location>
</feature>
<dbReference type="InterPro" id="IPR019818">
    <property type="entry name" value="IsoCit/isopropylmalate_DH_CS"/>
</dbReference>
<keyword evidence="2" id="KW-0560">Oxidoreductase</keyword>
<dbReference type="SUPFAM" id="SSF53659">
    <property type="entry name" value="Isocitrate/Isopropylmalate dehydrogenase-like"/>
    <property type="match status" value="1"/>
</dbReference>
<dbReference type="InterPro" id="IPR024084">
    <property type="entry name" value="IsoPropMal-DH-like_dom"/>
</dbReference>
<dbReference type="Proteomes" id="UP000634308">
    <property type="component" value="Unassembled WGS sequence"/>
</dbReference>
<comment type="caution">
    <text evidence="4">The sequence shown here is derived from an EMBL/GenBank/DDBJ whole genome shotgun (WGS) entry which is preliminary data.</text>
</comment>
<accession>A0ABQ2RMS0</accession>
<evidence type="ECO:0000256" key="2">
    <source>
        <dbReference type="ARBA" id="ARBA00023002"/>
    </source>
</evidence>
<comment type="similarity">
    <text evidence="1">Belongs to the isocitrate and isopropylmalate dehydrogenases family.</text>
</comment>
<dbReference type="Pfam" id="PF00180">
    <property type="entry name" value="Iso_dh"/>
    <property type="match status" value="1"/>
</dbReference>
<protein>
    <submittedName>
        <fullName evidence="4">Isocitrate dehydrogenase</fullName>
    </submittedName>
</protein>
<name>A0ABQ2RMS0_9DEIO</name>
<reference evidence="5" key="1">
    <citation type="journal article" date="2019" name="Int. J. Syst. Evol. Microbiol.">
        <title>The Global Catalogue of Microorganisms (GCM) 10K type strain sequencing project: providing services to taxonomists for standard genome sequencing and annotation.</title>
        <authorList>
            <consortium name="The Broad Institute Genomics Platform"/>
            <consortium name="The Broad Institute Genome Sequencing Center for Infectious Disease"/>
            <person name="Wu L."/>
            <person name="Ma J."/>
        </authorList>
    </citation>
    <scope>NUCLEOTIDE SEQUENCE [LARGE SCALE GENOMIC DNA]</scope>
    <source>
        <strain evidence="5">JCM 31404</strain>
    </source>
</reference>
<sequence>MQVMATYRICLIEGDGIGHEVIPATRRVLDAAGFSAEYVHAEAGYEYFLDHGTSVPQATYDAVENTHATLFGAATSPSGEKPAGFSGAIRHLRQKYGLYANVRPTKTRPVPGAYENVDLVIVRENTQGLYVEQERRYGDTAIADTVITKGASERIGKFAADLAMKRGKRLTVVHKANVLPVTQGLFLNTILDHAATVDGLNTGTMIVDNAAMQLVRNPQQFDVMVMTNMFGDILSDLAAGLVGGLGIAASGNVGDKFGIFESVHGSAPDIAGQGISNPTATILAAVLMLDHIGDHETARRIDAAVNKVMVEGPRTRDLGGTAGTEEFTNAVIAALA</sequence>
<gene>
    <name evidence="4" type="ORF">GCM10008959_06460</name>
</gene>
<evidence type="ECO:0000259" key="3">
    <source>
        <dbReference type="SMART" id="SM01329"/>
    </source>
</evidence>
<dbReference type="PANTHER" id="PTHR11835">
    <property type="entry name" value="DECARBOXYLATING DEHYDROGENASES-ISOCITRATE, ISOPROPYLMALATE, TARTRATE"/>
    <property type="match status" value="1"/>
</dbReference>
<evidence type="ECO:0000313" key="4">
    <source>
        <dbReference type="EMBL" id="GGR47972.1"/>
    </source>
</evidence>
<dbReference type="Gene3D" id="3.40.718.10">
    <property type="entry name" value="Isopropylmalate Dehydrogenase"/>
    <property type="match status" value="1"/>
</dbReference>
<proteinExistence type="inferred from homology"/>